<evidence type="ECO:0000256" key="3">
    <source>
        <dbReference type="ARBA" id="ARBA00022553"/>
    </source>
</evidence>
<dbReference type="InterPro" id="IPR050736">
    <property type="entry name" value="Sensor_HK_Regulatory"/>
</dbReference>
<feature type="compositionally biased region" description="Polar residues" evidence="7">
    <location>
        <begin position="85"/>
        <end position="95"/>
    </location>
</feature>
<feature type="compositionally biased region" description="Basic and acidic residues" evidence="7">
    <location>
        <begin position="409"/>
        <end position="418"/>
    </location>
</feature>
<dbReference type="CDD" id="cd00082">
    <property type="entry name" value="HisKA"/>
    <property type="match status" value="1"/>
</dbReference>
<dbReference type="InterPro" id="IPR036890">
    <property type="entry name" value="HATPase_C_sf"/>
</dbReference>
<dbReference type="PRINTS" id="PR00344">
    <property type="entry name" value="BCTRLSENSOR"/>
</dbReference>
<dbReference type="CDD" id="cd00075">
    <property type="entry name" value="HATPase"/>
    <property type="match status" value="1"/>
</dbReference>
<organism evidence="9 10">
    <name type="scientific">Thiobacillus denitrificans (strain ATCC 25259 / T1)</name>
    <dbReference type="NCBI Taxonomy" id="292415"/>
    <lineage>
        <taxon>Bacteria</taxon>
        <taxon>Pseudomonadati</taxon>
        <taxon>Pseudomonadota</taxon>
        <taxon>Betaproteobacteria</taxon>
        <taxon>Nitrosomonadales</taxon>
        <taxon>Thiobacillaceae</taxon>
        <taxon>Thiobacillus</taxon>
    </lineage>
</organism>
<protein>
    <recommendedName>
        <fullName evidence="2">histidine kinase</fullName>
        <ecNumber evidence="2">2.7.13.3</ecNumber>
    </recommendedName>
</protein>
<dbReference type="Gene3D" id="3.30.565.10">
    <property type="entry name" value="Histidine kinase-like ATPase, C-terminal domain"/>
    <property type="match status" value="1"/>
</dbReference>
<feature type="region of interest" description="Disordered" evidence="7">
    <location>
        <begin position="1"/>
        <end position="22"/>
    </location>
</feature>
<keyword evidence="4" id="KW-0808">Transferase</keyword>
<dbReference type="PANTHER" id="PTHR43711:SF1">
    <property type="entry name" value="HISTIDINE KINASE 1"/>
    <property type="match status" value="1"/>
</dbReference>
<dbReference type="STRING" id="292415.Tbd_2279"/>
<dbReference type="SUPFAM" id="SSF55874">
    <property type="entry name" value="ATPase domain of HSP90 chaperone/DNA topoisomerase II/histidine kinase"/>
    <property type="match status" value="1"/>
</dbReference>
<comment type="catalytic activity">
    <reaction evidence="1">
        <text>ATP + protein L-histidine = ADP + protein N-phospho-L-histidine.</text>
        <dbReference type="EC" id="2.7.13.3"/>
    </reaction>
</comment>
<dbReference type="InterPro" id="IPR005467">
    <property type="entry name" value="His_kinase_dom"/>
</dbReference>
<dbReference type="InterPro" id="IPR003661">
    <property type="entry name" value="HisK_dim/P_dom"/>
</dbReference>
<dbReference type="SUPFAM" id="SSF47384">
    <property type="entry name" value="Homodimeric domain of signal transducing histidine kinase"/>
    <property type="match status" value="1"/>
</dbReference>
<keyword evidence="3" id="KW-0597">Phosphoprotein</keyword>
<dbReference type="HOGENOM" id="CLU_000445_114_44_4"/>
<keyword evidence="10" id="KW-1185">Reference proteome</keyword>
<dbReference type="Pfam" id="PF02518">
    <property type="entry name" value="HATPase_c"/>
    <property type="match status" value="1"/>
</dbReference>
<dbReference type="InterPro" id="IPR036097">
    <property type="entry name" value="HisK_dim/P_sf"/>
</dbReference>
<evidence type="ECO:0000256" key="1">
    <source>
        <dbReference type="ARBA" id="ARBA00000085"/>
    </source>
</evidence>
<dbReference type="EC" id="2.7.13.3" evidence="2"/>
<sequence length="447" mass="47346">MTRTQAMAARRNTGISRPHGKSALFSTEDSMRLREFILENVQPILSEWEAFAGSLAPGAKMTKLALRDDAESILLAAARDMQVGQSGVQQTSKSQGHGGAGGAESERLDDASALHGVGRAGSGFDILEVVSEYRALRASVLRLWRESLPQPDIDDIDDITRFNESMDQSLATAVGSYSRRVDQSRRMFLAVLSHDLRNPLTCIRMAALVISRSAEGNAKASRLLSQIETNADAIRRLIDDLIDFASTGLGSAMPLTRGPVDLERLGREVVDASRTAHPGRTLRFHADGDLAGHWDAGRLRQVVSNLVGNALQHGSETGAVGLSLASEGATAVLAVHNEGAPIPSELLATIFDPLVRYAPDAAVRRVPGSVGLGLYIVREIVVAHGGTVDVVSTAQEGTTFTARLPRAQPAEDDKHGDTKAAASGGAASNCALPTPGRSGAGKRSAER</sequence>
<feature type="region of interest" description="Disordered" evidence="7">
    <location>
        <begin position="85"/>
        <end position="105"/>
    </location>
</feature>
<evidence type="ECO:0000256" key="2">
    <source>
        <dbReference type="ARBA" id="ARBA00012438"/>
    </source>
</evidence>
<evidence type="ECO:0000313" key="10">
    <source>
        <dbReference type="Proteomes" id="UP000008291"/>
    </source>
</evidence>
<gene>
    <name evidence="9" type="ordered locus">Tbd_2279</name>
</gene>
<dbReference type="GO" id="GO:0000155">
    <property type="term" value="F:phosphorelay sensor kinase activity"/>
    <property type="evidence" value="ECO:0007669"/>
    <property type="project" value="InterPro"/>
</dbReference>
<dbReference type="InterPro" id="IPR003594">
    <property type="entry name" value="HATPase_dom"/>
</dbReference>
<dbReference type="SMART" id="SM00387">
    <property type="entry name" value="HATPase_c"/>
    <property type="match status" value="1"/>
</dbReference>
<name>Q3SGL8_THIDA</name>
<dbReference type="Proteomes" id="UP000008291">
    <property type="component" value="Chromosome"/>
</dbReference>
<dbReference type="PROSITE" id="PS50109">
    <property type="entry name" value="HIS_KIN"/>
    <property type="match status" value="1"/>
</dbReference>
<proteinExistence type="predicted"/>
<feature type="region of interest" description="Disordered" evidence="7">
    <location>
        <begin position="403"/>
        <end position="447"/>
    </location>
</feature>
<evidence type="ECO:0000313" key="9">
    <source>
        <dbReference type="EMBL" id="AAZ98232.1"/>
    </source>
</evidence>
<dbReference type="SMART" id="SM00388">
    <property type="entry name" value="HisKA"/>
    <property type="match status" value="1"/>
</dbReference>
<dbReference type="PANTHER" id="PTHR43711">
    <property type="entry name" value="TWO-COMPONENT HISTIDINE KINASE"/>
    <property type="match status" value="1"/>
</dbReference>
<keyword evidence="6" id="KW-0902">Two-component regulatory system</keyword>
<evidence type="ECO:0000259" key="8">
    <source>
        <dbReference type="PROSITE" id="PS50109"/>
    </source>
</evidence>
<evidence type="ECO:0000256" key="6">
    <source>
        <dbReference type="ARBA" id="ARBA00023012"/>
    </source>
</evidence>
<dbReference type="Pfam" id="PF00512">
    <property type="entry name" value="HisKA"/>
    <property type="match status" value="1"/>
</dbReference>
<dbReference type="eggNOG" id="COG4251">
    <property type="taxonomic scope" value="Bacteria"/>
</dbReference>
<feature type="domain" description="Histidine kinase" evidence="8">
    <location>
        <begin position="191"/>
        <end position="408"/>
    </location>
</feature>
<dbReference type="AlphaFoldDB" id="Q3SGL8"/>
<evidence type="ECO:0000256" key="4">
    <source>
        <dbReference type="ARBA" id="ARBA00022679"/>
    </source>
</evidence>
<dbReference type="Gene3D" id="1.10.287.130">
    <property type="match status" value="1"/>
</dbReference>
<dbReference type="InterPro" id="IPR004358">
    <property type="entry name" value="Sig_transdc_His_kin-like_C"/>
</dbReference>
<dbReference type="EMBL" id="CP000116">
    <property type="protein sequence ID" value="AAZ98232.1"/>
    <property type="molecule type" value="Genomic_DNA"/>
</dbReference>
<evidence type="ECO:0000256" key="7">
    <source>
        <dbReference type="SAM" id="MobiDB-lite"/>
    </source>
</evidence>
<accession>Q3SGL8</accession>
<reference evidence="9 10" key="1">
    <citation type="journal article" date="2006" name="J. Bacteriol.">
        <title>The genome sequence of the obligately chemolithoautotrophic, facultatively anaerobic bacterium Thiobacillus denitrificans.</title>
        <authorList>
            <person name="Beller H.R."/>
            <person name="Chain P.S."/>
            <person name="Letain T.E."/>
            <person name="Chakicherla A."/>
            <person name="Larimer F.W."/>
            <person name="Richardson P.M."/>
            <person name="Coleman M.A."/>
            <person name="Wood A.P."/>
            <person name="Kelly D.P."/>
        </authorList>
    </citation>
    <scope>NUCLEOTIDE SEQUENCE [LARGE SCALE GENOMIC DNA]</scope>
    <source>
        <strain evidence="9 10">ATCC 25259</strain>
    </source>
</reference>
<evidence type="ECO:0000256" key="5">
    <source>
        <dbReference type="ARBA" id="ARBA00022777"/>
    </source>
</evidence>
<dbReference type="KEGG" id="tbd:Tbd_2279"/>
<keyword evidence="5 9" id="KW-0418">Kinase</keyword>